<comment type="caution">
    <text evidence="1">The sequence shown here is derived from an EMBL/GenBank/DDBJ whole genome shotgun (WGS) entry which is preliminary data.</text>
</comment>
<organism evidence="1 2">
    <name type="scientific">Vibrio maritimus</name>
    <dbReference type="NCBI Taxonomy" id="990268"/>
    <lineage>
        <taxon>Bacteria</taxon>
        <taxon>Pseudomonadati</taxon>
        <taxon>Pseudomonadota</taxon>
        <taxon>Gammaproteobacteria</taxon>
        <taxon>Vibrionales</taxon>
        <taxon>Vibrionaceae</taxon>
        <taxon>Vibrio</taxon>
    </lineage>
</organism>
<dbReference type="Proteomes" id="UP000029228">
    <property type="component" value="Unassembled WGS sequence"/>
</dbReference>
<keyword evidence="2" id="KW-1185">Reference proteome</keyword>
<name>A0A090RUE3_9VIBR</name>
<proteinExistence type="predicted"/>
<reference evidence="1 2" key="1">
    <citation type="submission" date="2014-09" db="EMBL/GenBank/DDBJ databases">
        <title>Vibrio maritimus JCM 19235. (C45) whole genome shotgun sequence.</title>
        <authorList>
            <person name="Sawabe T."/>
            <person name="Meirelles P."/>
            <person name="Nakanishi M."/>
            <person name="Sayaka M."/>
            <person name="Hattori M."/>
            <person name="Ohkuma M."/>
        </authorList>
    </citation>
    <scope>NUCLEOTIDE SEQUENCE [LARGE SCALE GENOMIC DNA]</scope>
    <source>
        <strain evidence="2">JCM19235</strain>
    </source>
</reference>
<evidence type="ECO:0000313" key="2">
    <source>
        <dbReference type="Proteomes" id="UP000029228"/>
    </source>
</evidence>
<sequence>MSVLVDIVPVMKNQHMLQTGTSSFLQLFHTFVKLTQA</sequence>
<dbReference type="STRING" id="990268.JCM19235_2458"/>
<dbReference type="AlphaFoldDB" id="A0A090RUE3"/>
<evidence type="ECO:0000313" key="1">
    <source>
        <dbReference type="EMBL" id="GAL19035.1"/>
    </source>
</evidence>
<accession>A0A090RUE3</accession>
<dbReference type="EMBL" id="BBMR01000003">
    <property type="protein sequence ID" value="GAL19035.1"/>
    <property type="molecule type" value="Genomic_DNA"/>
</dbReference>
<gene>
    <name evidence="1" type="ORF">JCM19235_2458</name>
</gene>
<protein>
    <submittedName>
        <fullName evidence="1">Uncharacterized protein</fullName>
    </submittedName>
</protein>